<sequence length="68" mass="8304">MKRFADHFTDLIRVSSSLWRRSGLKQIKEVKRNFLKIVLRKGELFIFFYKIFVIRKTFHTTEQLNPMV</sequence>
<accession>A0A0F6IKZ6</accession>
<proteinExistence type="predicted"/>
<evidence type="ECO:0000313" key="2">
    <source>
        <dbReference type="Proteomes" id="UP000012164"/>
    </source>
</evidence>
<dbReference type="Proteomes" id="UP000012164">
    <property type="component" value="Unassembled WGS sequence"/>
</dbReference>
<name>A0A0F6IKZ6_LEPIR</name>
<dbReference type="AlphaFoldDB" id="A0A0F6IKZ6"/>
<gene>
    <name evidence="1" type="ORF">LEP1GSC079_5076</name>
</gene>
<dbReference type="EMBL" id="AKWR02000011">
    <property type="protein sequence ID" value="EMJ38721.1"/>
    <property type="molecule type" value="Genomic_DNA"/>
</dbReference>
<reference evidence="1 2" key="1">
    <citation type="submission" date="2013-01" db="EMBL/GenBank/DDBJ databases">
        <authorList>
            <person name="Harkins D.M."/>
            <person name="Durkin A.S."/>
            <person name="Brinkac L.M."/>
            <person name="Haft D.H."/>
            <person name="Selengut J.D."/>
            <person name="Sanka R."/>
            <person name="DePew J."/>
            <person name="Purushe J."/>
            <person name="Peacock S.J."/>
            <person name="Thaipadungpanit J."/>
            <person name="Wuthiekanun V.W."/>
            <person name="Day N.P."/>
            <person name="Vinetz J.M."/>
            <person name="Sutton G.G."/>
            <person name="Nierman W.C."/>
            <person name="Fouts D.E."/>
        </authorList>
    </citation>
    <scope>NUCLEOTIDE SEQUENCE [LARGE SCALE GENOMIC DNA]</scope>
    <source>
        <strain evidence="1 2">FPW1039</strain>
    </source>
</reference>
<organism evidence="1 2">
    <name type="scientific">Leptospira interrogans str. FPW1039</name>
    <dbReference type="NCBI Taxonomy" id="1193040"/>
    <lineage>
        <taxon>Bacteria</taxon>
        <taxon>Pseudomonadati</taxon>
        <taxon>Spirochaetota</taxon>
        <taxon>Spirochaetia</taxon>
        <taxon>Leptospirales</taxon>
        <taxon>Leptospiraceae</taxon>
        <taxon>Leptospira</taxon>
    </lineage>
</organism>
<comment type="caution">
    <text evidence="1">The sequence shown here is derived from an EMBL/GenBank/DDBJ whole genome shotgun (WGS) entry which is preliminary data.</text>
</comment>
<protein>
    <submittedName>
        <fullName evidence="1">Uncharacterized protein</fullName>
    </submittedName>
</protein>
<evidence type="ECO:0000313" key="1">
    <source>
        <dbReference type="EMBL" id="EMJ38721.1"/>
    </source>
</evidence>